<dbReference type="AlphaFoldDB" id="A0AAD7KID6"/>
<feature type="compositionally biased region" description="Low complexity" evidence="1">
    <location>
        <begin position="20"/>
        <end position="30"/>
    </location>
</feature>
<comment type="caution">
    <text evidence="2">The sequence shown here is derived from an EMBL/GenBank/DDBJ whole genome shotgun (WGS) entry which is preliminary data.</text>
</comment>
<dbReference type="InterPro" id="IPR003428">
    <property type="entry name" value="MAM33"/>
</dbReference>
<dbReference type="InterPro" id="IPR036561">
    <property type="entry name" value="MAM33_sf"/>
</dbReference>
<evidence type="ECO:0000313" key="2">
    <source>
        <dbReference type="EMBL" id="KAJ7785300.1"/>
    </source>
</evidence>
<sequence length="260" mass="29410">MSALRPIRNLVAASTRLCRSSPSLPRPSLRATKTSTATRAFSVSPRSLEDKTSLNVTLARKLNDELEYEVRTAKETGSDGTPDFLKAFRKEGVWELHDTPGNDEIFLTRKFGDESIRVMFSIADLQNPYEDEEHPDEDPNKEPPPEFRVALSITKSGDPGALNADLYCTEGTFQPAIMSFYKSAKIGQELSIESDFARRTLYAGPPFEMLDLALQENFGQFLQERGIVGQLAVFVEEYAKWKEQREYIQWLQDVAKFIEA</sequence>
<dbReference type="PANTHER" id="PTHR10826:SF1">
    <property type="entry name" value="COMPLEMENT COMPONENT 1 Q SUBCOMPONENT-BINDING PROTEIN, MITOCHONDRIAL"/>
    <property type="match status" value="1"/>
</dbReference>
<feature type="compositionally biased region" description="Polar residues" evidence="1">
    <location>
        <begin position="31"/>
        <end position="44"/>
    </location>
</feature>
<keyword evidence="3" id="KW-1185">Reference proteome</keyword>
<reference evidence="2" key="1">
    <citation type="submission" date="2023-03" db="EMBL/GenBank/DDBJ databases">
        <title>Massive genome expansion in bonnet fungi (Mycena s.s.) driven by repeated elements and novel gene families across ecological guilds.</title>
        <authorList>
            <consortium name="Lawrence Berkeley National Laboratory"/>
            <person name="Harder C.B."/>
            <person name="Miyauchi S."/>
            <person name="Viragh M."/>
            <person name="Kuo A."/>
            <person name="Thoen E."/>
            <person name="Andreopoulos B."/>
            <person name="Lu D."/>
            <person name="Skrede I."/>
            <person name="Drula E."/>
            <person name="Henrissat B."/>
            <person name="Morin E."/>
            <person name="Kohler A."/>
            <person name="Barry K."/>
            <person name="LaButti K."/>
            <person name="Morin E."/>
            <person name="Salamov A."/>
            <person name="Lipzen A."/>
            <person name="Mereny Z."/>
            <person name="Hegedus B."/>
            <person name="Baldrian P."/>
            <person name="Stursova M."/>
            <person name="Weitz H."/>
            <person name="Taylor A."/>
            <person name="Grigoriev I.V."/>
            <person name="Nagy L.G."/>
            <person name="Martin F."/>
            <person name="Kauserud H."/>
        </authorList>
    </citation>
    <scope>NUCLEOTIDE SEQUENCE</scope>
    <source>
        <strain evidence="2">CBHHK188m</strain>
    </source>
</reference>
<dbReference type="Proteomes" id="UP001215280">
    <property type="component" value="Unassembled WGS sequence"/>
</dbReference>
<dbReference type="SUPFAM" id="SSF54529">
    <property type="entry name" value="Mitochondrial glycoprotein MAM33-like"/>
    <property type="match status" value="1"/>
</dbReference>
<organism evidence="2 3">
    <name type="scientific">Mycena maculata</name>
    <dbReference type="NCBI Taxonomy" id="230809"/>
    <lineage>
        <taxon>Eukaryota</taxon>
        <taxon>Fungi</taxon>
        <taxon>Dikarya</taxon>
        <taxon>Basidiomycota</taxon>
        <taxon>Agaricomycotina</taxon>
        <taxon>Agaricomycetes</taxon>
        <taxon>Agaricomycetidae</taxon>
        <taxon>Agaricales</taxon>
        <taxon>Marasmiineae</taxon>
        <taxon>Mycenaceae</taxon>
        <taxon>Mycena</taxon>
    </lineage>
</organism>
<dbReference type="GO" id="GO:0005759">
    <property type="term" value="C:mitochondrial matrix"/>
    <property type="evidence" value="ECO:0007669"/>
    <property type="project" value="InterPro"/>
</dbReference>
<protein>
    <submittedName>
        <fullName evidence="2">Mitochondrial glycoprotein</fullName>
    </submittedName>
</protein>
<accession>A0AAD7KID6</accession>
<dbReference type="Gene3D" id="3.10.280.10">
    <property type="entry name" value="Mitochondrial glycoprotein"/>
    <property type="match status" value="1"/>
</dbReference>
<evidence type="ECO:0000313" key="3">
    <source>
        <dbReference type="Proteomes" id="UP001215280"/>
    </source>
</evidence>
<dbReference type="Pfam" id="PF02330">
    <property type="entry name" value="MAM33"/>
    <property type="match status" value="1"/>
</dbReference>
<dbReference type="PANTHER" id="PTHR10826">
    <property type="entry name" value="COMPLEMENT COMPONENT 1"/>
    <property type="match status" value="1"/>
</dbReference>
<dbReference type="EMBL" id="JARJLG010000001">
    <property type="protein sequence ID" value="KAJ7785300.1"/>
    <property type="molecule type" value="Genomic_DNA"/>
</dbReference>
<feature type="region of interest" description="Disordered" evidence="1">
    <location>
        <begin position="20"/>
        <end position="44"/>
    </location>
</feature>
<dbReference type="GO" id="GO:0042256">
    <property type="term" value="P:cytosolic ribosome assembly"/>
    <property type="evidence" value="ECO:0007669"/>
    <property type="project" value="TreeGrafter"/>
</dbReference>
<evidence type="ECO:0000256" key="1">
    <source>
        <dbReference type="SAM" id="MobiDB-lite"/>
    </source>
</evidence>
<gene>
    <name evidence="2" type="ORF">DFH07DRAFT_726332</name>
</gene>
<name>A0AAD7KID6_9AGAR</name>
<proteinExistence type="predicted"/>